<protein>
    <recommendedName>
        <fullName evidence="3">DinB superfamily protein</fullName>
    </recommendedName>
</protein>
<name>A0A1D8ASJ7_9BACT</name>
<dbReference type="SUPFAM" id="SSF109854">
    <property type="entry name" value="DinB/YfiT-like putative metalloenzymes"/>
    <property type="match status" value="1"/>
</dbReference>
<dbReference type="AlphaFoldDB" id="A0A1D8ASJ7"/>
<keyword evidence="2" id="KW-1185">Reference proteome</keyword>
<dbReference type="STRING" id="1838286.Verru16b_00931"/>
<evidence type="ECO:0000313" key="2">
    <source>
        <dbReference type="Proteomes" id="UP000095228"/>
    </source>
</evidence>
<dbReference type="Proteomes" id="UP000095228">
    <property type="component" value="Chromosome"/>
</dbReference>
<dbReference type="OrthoDB" id="9181047at2"/>
<dbReference type="RefSeq" id="WP_069961191.1">
    <property type="nucleotide sequence ID" value="NZ_CP016094.1"/>
</dbReference>
<evidence type="ECO:0008006" key="3">
    <source>
        <dbReference type="Google" id="ProtNLM"/>
    </source>
</evidence>
<dbReference type="Gene3D" id="1.20.120.450">
    <property type="entry name" value="dinb family like domain"/>
    <property type="match status" value="1"/>
</dbReference>
<dbReference type="KEGG" id="obg:Verru16b_00931"/>
<organism evidence="1 2">
    <name type="scientific">Lacunisphaera limnophila</name>
    <dbReference type="NCBI Taxonomy" id="1838286"/>
    <lineage>
        <taxon>Bacteria</taxon>
        <taxon>Pseudomonadati</taxon>
        <taxon>Verrucomicrobiota</taxon>
        <taxon>Opitutia</taxon>
        <taxon>Opitutales</taxon>
        <taxon>Opitutaceae</taxon>
        <taxon>Lacunisphaera</taxon>
    </lineage>
</organism>
<dbReference type="InterPro" id="IPR034660">
    <property type="entry name" value="DinB/YfiT-like"/>
</dbReference>
<reference evidence="1 2" key="1">
    <citation type="submission" date="2016-06" db="EMBL/GenBank/DDBJ databases">
        <title>Three novel species with peptidoglycan cell walls form the new genus Lacunisphaera gen. nov. in the family Opitutaceae of the verrucomicrobial subdivision 4.</title>
        <authorList>
            <person name="Rast P."/>
            <person name="Gloeckner I."/>
            <person name="Jogler M."/>
            <person name="Boedeker C."/>
            <person name="Jeske O."/>
            <person name="Wiegand S."/>
            <person name="Reinhardt R."/>
            <person name="Schumann P."/>
            <person name="Rohde M."/>
            <person name="Spring S."/>
            <person name="Gloeckner F.O."/>
            <person name="Jogler C."/>
        </authorList>
    </citation>
    <scope>NUCLEOTIDE SEQUENCE [LARGE SCALE GENOMIC DNA]</scope>
    <source>
        <strain evidence="1 2">IG16b</strain>
    </source>
</reference>
<evidence type="ECO:0000313" key="1">
    <source>
        <dbReference type="EMBL" id="AOS43873.1"/>
    </source>
</evidence>
<sequence>MTSLPPTSPRLAPPGAGLPKPELLVANLMFHGGRMFTGRGQAEAMIHAECDALIALAGDCDPAAGARPVLIPRLPGLEDSSRHWSVFMTLEHLRIVNAAVTETIGLLAAGQIPAQPASTAAVKPAPGIDARVIKAFGRGCNELTLAAAAVPELRTAHRFPHPWFGPLDAAGWYFLAAFHLRLHRRQVETILRHLALKPTAAA</sequence>
<proteinExistence type="predicted"/>
<accession>A0A1D8ASJ7</accession>
<dbReference type="EMBL" id="CP016094">
    <property type="protein sequence ID" value="AOS43873.1"/>
    <property type="molecule type" value="Genomic_DNA"/>
</dbReference>
<gene>
    <name evidence="1" type="ORF">Verru16b_00931</name>
</gene>